<evidence type="ECO:0000256" key="3">
    <source>
        <dbReference type="ARBA" id="ARBA00012239"/>
    </source>
</evidence>
<comment type="catalytic activity">
    <reaction evidence="6">
        <text>(sulfur carrier)-H + L-cysteine = (sulfur carrier)-SH + L-alanine</text>
        <dbReference type="Rhea" id="RHEA:43892"/>
        <dbReference type="Rhea" id="RHEA-COMP:14737"/>
        <dbReference type="Rhea" id="RHEA-COMP:14739"/>
        <dbReference type="ChEBI" id="CHEBI:29917"/>
        <dbReference type="ChEBI" id="CHEBI:35235"/>
        <dbReference type="ChEBI" id="CHEBI:57972"/>
        <dbReference type="ChEBI" id="CHEBI:64428"/>
        <dbReference type="EC" id="2.8.1.7"/>
    </reaction>
</comment>
<protein>
    <recommendedName>
        <fullName evidence="3">cysteine desulfurase</fullName>
        <ecNumber evidence="3">2.8.1.7</ecNumber>
    </recommendedName>
</protein>
<dbReference type="Gene3D" id="3.40.640.10">
    <property type="entry name" value="Type I PLP-dependent aspartate aminotransferase-like (Major domain)"/>
    <property type="match status" value="1"/>
</dbReference>
<reference evidence="9" key="1">
    <citation type="journal article" date="2020" name="mSystems">
        <title>Genome- and Community-Level Interaction Insights into Carbon Utilization and Element Cycling Functions of Hydrothermarchaeota in Hydrothermal Sediment.</title>
        <authorList>
            <person name="Zhou Z."/>
            <person name="Liu Y."/>
            <person name="Xu W."/>
            <person name="Pan J."/>
            <person name="Luo Z.H."/>
            <person name="Li M."/>
        </authorList>
    </citation>
    <scope>NUCLEOTIDE SEQUENCE [LARGE SCALE GENOMIC DNA]</scope>
    <source>
        <strain evidence="9">SpSt-1259</strain>
    </source>
</reference>
<dbReference type="PROSITE" id="PS00595">
    <property type="entry name" value="AA_TRANSFER_CLASS_5"/>
    <property type="match status" value="1"/>
</dbReference>
<dbReference type="InterPro" id="IPR015421">
    <property type="entry name" value="PyrdxlP-dep_Trfase_major"/>
</dbReference>
<dbReference type="PANTHER" id="PTHR43586">
    <property type="entry name" value="CYSTEINE DESULFURASE"/>
    <property type="match status" value="1"/>
</dbReference>
<dbReference type="Proteomes" id="UP000885664">
    <property type="component" value="Unassembled WGS sequence"/>
</dbReference>
<dbReference type="CDD" id="cd06453">
    <property type="entry name" value="SufS_like"/>
    <property type="match status" value="1"/>
</dbReference>
<dbReference type="EMBL" id="DSFE01000008">
    <property type="protein sequence ID" value="HEU97284.1"/>
    <property type="molecule type" value="Genomic_DNA"/>
</dbReference>
<gene>
    <name evidence="9" type="ORF">ENO36_00305</name>
</gene>
<dbReference type="SUPFAM" id="SSF53383">
    <property type="entry name" value="PLP-dependent transferases"/>
    <property type="match status" value="1"/>
</dbReference>
<accession>A0A7C2UVG8</accession>
<sequence>MPLDVESIRRDFPILNRKVHDKRLIYFDNAATTQRPKQVVEAIARFYLYNNANVHRGMHTLSQEASEEFERAHEIVARFIGARSWREIVLTMNTTDSINLVAWGWGLGKLREGDEILLTVMDHHSNMLPWREVARRVGAKVKYVDIDSQGRINYRDLEDKLSERTKVVAFPMASNVVGTINDVRRIARLAHSVGAIAIGDGAQYVPHVPTDVKTLELDFMAFSGHKMLGPTGTGILWGREELLNEMQPFRVGGETIEDVTLDDVIWQPLPWRFEAGTPNIAGMIGLAEAVRYLERIGMENVRAHDVELVRKALKRLSELGGDVSVIGPLNP</sequence>
<dbReference type="GO" id="GO:0006534">
    <property type="term" value="P:cysteine metabolic process"/>
    <property type="evidence" value="ECO:0007669"/>
    <property type="project" value="InterPro"/>
</dbReference>
<dbReference type="GO" id="GO:0031071">
    <property type="term" value="F:cysteine desulfurase activity"/>
    <property type="evidence" value="ECO:0007669"/>
    <property type="project" value="UniProtKB-EC"/>
</dbReference>
<evidence type="ECO:0000256" key="7">
    <source>
        <dbReference type="RuleBase" id="RU004504"/>
    </source>
</evidence>
<proteinExistence type="inferred from homology"/>
<dbReference type="EC" id="2.8.1.7" evidence="3"/>
<comment type="cofactor">
    <cofactor evidence="1 7">
        <name>pyridoxal 5'-phosphate</name>
        <dbReference type="ChEBI" id="CHEBI:597326"/>
    </cofactor>
</comment>
<organism evidence="9">
    <name type="scientific">Fervidicoccus fontis</name>
    <dbReference type="NCBI Taxonomy" id="683846"/>
    <lineage>
        <taxon>Archaea</taxon>
        <taxon>Thermoproteota</taxon>
        <taxon>Thermoprotei</taxon>
        <taxon>Fervidicoccales</taxon>
        <taxon>Fervidicoccaceae</taxon>
        <taxon>Fervidicoccus</taxon>
    </lineage>
</organism>
<keyword evidence="5" id="KW-0663">Pyridoxal phosphate</keyword>
<evidence type="ECO:0000256" key="1">
    <source>
        <dbReference type="ARBA" id="ARBA00001933"/>
    </source>
</evidence>
<dbReference type="InterPro" id="IPR020578">
    <property type="entry name" value="Aminotrans_V_PyrdxlP_BS"/>
</dbReference>
<evidence type="ECO:0000256" key="2">
    <source>
        <dbReference type="ARBA" id="ARBA00010447"/>
    </source>
</evidence>
<dbReference type="GO" id="GO:0030170">
    <property type="term" value="F:pyridoxal phosphate binding"/>
    <property type="evidence" value="ECO:0007669"/>
    <property type="project" value="InterPro"/>
</dbReference>
<evidence type="ECO:0000256" key="6">
    <source>
        <dbReference type="ARBA" id="ARBA00050776"/>
    </source>
</evidence>
<dbReference type="InterPro" id="IPR000192">
    <property type="entry name" value="Aminotrans_V_dom"/>
</dbReference>
<evidence type="ECO:0000256" key="5">
    <source>
        <dbReference type="ARBA" id="ARBA00022898"/>
    </source>
</evidence>
<dbReference type="InterPro" id="IPR015424">
    <property type="entry name" value="PyrdxlP-dep_Trfase"/>
</dbReference>
<dbReference type="InterPro" id="IPR015422">
    <property type="entry name" value="PyrdxlP-dep_Trfase_small"/>
</dbReference>
<dbReference type="PANTHER" id="PTHR43586:SF8">
    <property type="entry name" value="CYSTEINE DESULFURASE 1, CHLOROPLASTIC"/>
    <property type="match status" value="1"/>
</dbReference>
<keyword evidence="4" id="KW-0808">Transferase</keyword>
<comment type="similarity">
    <text evidence="2">Belongs to the class-V pyridoxal-phosphate-dependent aminotransferase family. Csd subfamily.</text>
</comment>
<name>A0A7C2UVG8_9CREN</name>
<evidence type="ECO:0000313" key="9">
    <source>
        <dbReference type="EMBL" id="HEU97284.1"/>
    </source>
</evidence>
<dbReference type="Pfam" id="PF00266">
    <property type="entry name" value="Aminotran_5"/>
    <property type="match status" value="1"/>
</dbReference>
<evidence type="ECO:0000259" key="8">
    <source>
        <dbReference type="Pfam" id="PF00266"/>
    </source>
</evidence>
<dbReference type="AlphaFoldDB" id="A0A7C2UVG8"/>
<dbReference type="InterPro" id="IPR010970">
    <property type="entry name" value="Cys_dSase_SufS"/>
</dbReference>
<dbReference type="Gene3D" id="3.90.1150.10">
    <property type="entry name" value="Aspartate Aminotransferase, domain 1"/>
    <property type="match status" value="1"/>
</dbReference>
<dbReference type="GO" id="GO:0008483">
    <property type="term" value="F:transaminase activity"/>
    <property type="evidence" value="ECO:0007669"/>
    <property type="project" value="UniProtKB-KW"/>
</dbReference>
<keyword evidence="9" id="KW-0032">Aminotransferase</keyword>
<feature type="domain" description="Aminotransferase class V" evidence="8">
    <location>
        <begin position="25"/>
        <end position="321"/>
    </location>
</feature>
<feature type="non-terminal residue" evidence="9">
    <location>
        <position position="331"/>
    </location>
</feature>
<evidence type="ECO:0000256" key="4">
    <source>
        <dbReference type="ARBA" id="ARBA00022679"/>
    </source>
</evidence>
<comment type="caution">
    <text evidence="9">The sequence shown here is derived from an EMBL/GenBank/DDBJ whole genome shotgun (WGS) entry which is preliminary data.</text>
</comment>